<dbReference type="Gene3D" id="1.10.8.430">
    <property type="entry name" value="Helical domain of apoptotic protease-activating factors"/>
    <property type="match status" value="1"/>
</dbReference>
<dbReference type="GO" id="GO:0043531">
    <property type="term" value="F:ADP binding"/>
    <property type="evidence" value="ECO:0007669"/>
    <property type="project" value="InterPro"/>
</dbReference>
<dbReference type="GO" id="GO:0005524">
    <property type="term" value="F:ATP binding"/>
    <property type="evidence" value="ECO:0007669"/>
    <property type="project" value="UniProtKB-KW"/>
</dbReference>
<dbReference type="InterPro" id="IPR002182">
    <property type="entry name" value="NB-ARC"/>
</dbReference>
<evidence type="ECO:0000259" key="4">
    <source>
        <dbReference type="Pfam" id="PF00931"/>
    </source>
</evidence>
<gene>
    <name evidence="5" type="ORF">EJD97_005585</name>
</gene>
<dbReference type="PANTHER" id="PTHR33463:SF198">
    <property type="entry name" value="RPP4C3"/>
    <property type="match status" value="1"/>
</dbReference>
<evidence type="ECO:0000256" key="3">
    <source>
        <dbReference type="ARBA" id="ARBA00022840"/>
    </source>
</evidence>
<dbReference type="InterPro" id="IPR027417">
    <property type="entry name" value="P-loop_NTPase"/>
</dbReference>
<dbReference type="GO" id="GO:0006952">
    <property type="term" value="P:defense response"/>
    <property type="evidence" value="ECO:0007669"/>
    <property type="project" value="UniProtKB-KW"/>
</dbReference>
<dbReference type="PANTHER" id="PTHR33463">
    <property type="entry name" value="NB-ARC DOMAIN-CONTAINING PROTEIN-RELATED"/>
    <property type="match status" value="1"/>
</dbReference>
<evidence type="ECO:0000313" key="5">
    <source>
        <dbReference type="EMBL" id="TMW82593.1"/>
    </source>
</evidence>
<dbReference type="Pfam" id="PF00931">
    <property type="entry name" value="NB-ARC"/>
    <property type="match status" value="1"/>
</dbReference>
<comment type="caution">
    <text evidence="5">The sequence shown here is derived from an EMBL/GenBank/DDBJ whole genome shotgun (WGS) entry which is preliminary data.</text>
</comment>
<proteinExistence type="predicted"/>
<feature type="non-terminal residue" evidence="5">
    <location>
        <position position="117"/>
    </location>
</feature>
<evidence type="ECO:0000256" key="2">
    <source>
        <dbReference type="ARBA" id="ARBA00022821"/>
    </source>
</evidence>
<dbReference type="SUPFAM" id="SSF52540">
    <property type="entry name" value="P-loop containing nucleoside triphosphate hydrolases"/>
    <property type="match status" value="1"/>
</dbReference>
<sequence>MAALKDDEVTMIGICGMGGVGKRTLAEKIRHKAIQERLFDDIVMALHDLEKLGIPSGSNHNHRCKVTLTTLFKEKVGNLADDPSLLDVVKDVAKECKGLPLAIITIAGALKHKTKPS</sequence>
<feature type="domain" description="NB-ARC" evidence="4">
    <location>
        <begin position="5"/>
        <end position="42"/>
    </location>
</feature>
<keyword evidence="3" id="KW-0067">ATP-binding</keyword>
<protein>
    <recommendedName>
        <fullName evidence="4">NB-ARC domain-containing protein</fullName>
    </recommendedName>
</protein>
<keyword evidence="3" id="KW-0547">Nucleotide-binding</keyword>
<dbReference type="AlphaFoldDB" id="A0A6N2ARS7"/>
<accession>A0A6N2ARS7</accession>
<reference evidence="5" key="1">
    <citation type="submission" date="2019-05" db="EMBL/GenBank/DDBJ databases">
        <title>The de novo reference genome and transcriptome assemblies of the wild tomato species Solanum chilense.</title>
        <authorList>
            <person name="Stam R."/>
            <person name="Nosenko T."/>
            <person name="Hoerger A.C."/>
            <person name="Stephan W."/>
            <person name="Seidel M.A."/>
            <person name="Kuhn J.M.M."/>
            <person name="Haberer G."/>
            <person name="Tellier A."/>
        </authorList>
    </citation>
    <scope>NUCLEOTIDE SEQUENCE</scope>
    <source>
        <tissue evidence="5">Mature leaves</tissue>
    </source>
</reference>
<dbReference type="Gene3D" id="3.40.50.300">
    <property type="entry name" value="P-loop containing nucleotide triphosphate hydrolases"/>
    <property type="match status" value="1"/>
</dbReference>
<keyword evidence="1" id="KW-0433">Leucine-rich repeat</keyword>
<dbReference type="InterPro" id="IPR050905">
    <property type="entry name" value="Plant_NBS-LRR"/>
</dbReference>
<keyword evidence="2" id="KW-0611">Plant defense</keyword>
<dbReference type="InterPro" id="IPR042197">
    <property type="entry name" value="Apaf_helical"/>
</dbReference>
<dbReference type="EMBL" id="RXGB01018186">
    <property type="protein sequence ID" value="TMW82593.1"/>
    <property type="molecule type" value="Genomic_DNA"/>
</dbReference>
<organism evidence="5">
    <name type="scientific">Solanum chilense</name>
    <name type="common">Tomato</name>
    <name type="synonym">Lycopersicon chilense</name>
    <dbReference type="NCBI Taxonomy" id="4083"/>
    <lineage>
        <taxon>Eukaryota</taxon>
        <taxon>Viridiplantae</taxon>
        <taxon>Streptophyta</taxon>
        <taxon>Embryophyta</taxon>
        <taxon>Tracheophyta</taxon>
        <taxon>Spermatophyta</taxon>
        <taxon>Magnoliopsida</taxon>
        <taxon>eudicotyledons</taxon>
        <taxon>Gunneridae</taxon>
        <taxon>Pentapetalae</taxon>
        <taxon>asterids</taxon>
        <taxon>lamiids</taxon>
        <taxon>Solanales</taxon>
        <taxon>Solanaceae</taxon>
        <taxon>Solanoideae</taxon>
        <taxon>Solaneae</taxon>
        <taxon>Solanum</taxon>
        <taxon>Solanum subgen. Lycopersicon</taxon>
    </lineage>
</organism>
<evidence type="ECO:0000256" key="1">
    <source>
        <dbReference type="ARBA" id="ARBA00022614"/>
    </source>
</evidence>
<name>A0A6N2ARS7_SOLCI</name>